<keyword evidence="1" id="KW-0812">Transmembrane</keyword>
<comment type="caution">
    <text evidence="2">The sequence shown here is derived from an EMBL/GenBank/DDBJ whole genome shotgun (WGS) entry which is preliminary data.</text>
</comment>
<evidence type="ECO:0000313" key="3">
    <source>
        <dbReference type="Proteomes" id="UP001283361"/>
    </source>
</evidence>
<proteinExistence type="predicted"/>
<keyword evidence="1" id="KW-0472">Membrane</keyword>
<keyword evidence="3" id="KW-1185">Reference proteome</keyword>
<protein>
    <submittedName>
        <fullName evidence="2">Uncharacterized protein</fullName>
    </submittedName>
</protein>
<dbReference type="Proteomes" id="UP001283361">
    <property type="component" value="Unassembled WGS sequence"/>
</dbReference>
<evidence type="ECO:0000313" key="2">
    <source>
        <dbReference type="EMBL" id="KAK3756529.1"/>
    </source>
</evidence>
<organism evidence="2 3">
    <name type="scientific">Elysia crispata</name>
    <name type="common">lettuce slug</name>
    <dbReference type="NCBI Taxonomy" id="231223"/>
    <lineage>
        <taxon>Eukaryota</taxon>
        <taxon>Metazoa</taxon>
        <taxon>Spiralia</taxon>
        <taxon>Lophotrochozoa</taxon>
        <taxon>Mollusca</taxon>
        <taxon>Gastropoda</taxon>
        <taxon>Heterobranchia</taxon>
        <taxon>Euthyneura</taxon>
        <taxon>Panpulmonata</taxon>
        <taxon>Sacoglossa</taxon>
        <taxon>Placobranchoidea</taxon>
        <taxon>Plakobranchidae</taxon>
        <taxon>Elysia</taxon>
    </lineage>
</organism>
<evidence type="ECO:0000256" key="1">
    <source>
        <dbReference type="SAM" id="Phobius"/>
    </source>
</evidence>
<sequence>MVEEACYISKNRTTPLNFLNFEGFSLTGGGGVGWNAVFLISRRPRFNDRKKPELLSASNFAARSRALLAVLLGRGCMNGYPVLKPGQAKGDNIG</sequence>
<dbReference type="AlphaFoldDB" id="A0AAE0YSK0"/>
<accession>A0AAE0YSK0</accession>
<gene>
    <name evidence="2" type="ORF">RRG08_061589</name>
</gene>
<dbReference type="EMBL" id="JAWDGP010005499">
    <property type="protein sequence ID" value="KAK3756529.1"/>
    <property type="molecule type" value="Genomic_DNA"/>
</dbReference>
<name>A0AAE0YSK0_9GAST</name>
<reference evidence="2" key="1">
    <citation type="journal article" date="2023" name="G3 (Bethesda)">
        <title>A reference genome for the long-term kleptoplast-retaining sea slug Elysia crispata morphotype clarki.</title>
        <authorList>
            <person name="Eastman K.E."/>
            <person name="Pendleton A.L."/>
            <person name="Shaikh M.A."/>
            <person name="Suttiyut T."/>
            <person name="Ogas R."/>
            <person name="Tomko P."/>
            <person name="Gavelis G."/>
            <person name="Widhalm J.R."/>
            <person name="Wisecaver J.H."/>
        </authorList>
    </citation>
    <scope>NUCLEOTIDE SEQUENCE</scope>
    <source>
        <strain evidence="2">ECLA1</strain>
    </source>
</reference>
<feature type="transmembrane region" description="Helical" evidence="1">
    <location>
        <begin position="23"/>
        <end position="41"/>
    </location>
</feature>
<keyword evidence="1" id="KW-1133">Transmembrane helix</keyword>